<dbReference type="EMBL" id="CADCTW010000021">
    <property type="protein sequence ID" value="CAA9299619.1"/>
    <property type="molecule type" value="Genomic_DNA"/>
</dbReference>
<evidence type="ECO:0000313" key="1">
    <source>
        <dbReference type="EMBL" id="CAA9299619.1"/>
    </source>
</evidence>
<dbReference type="AlphaFoldDB" id="A0A6J4KAD4"/>
<dbReference type="InterPro" id="IPR019504">
    <property type="entry name" value="Peptidase_U49_Lit_pept"/>
</dbReference>
<protein>
    <recommendedName>
        <fullName evidence="2">Peptidase U49</fullName>
    </recommendedName>
</protein>
<accession>A0A6J4KAD4</accession>
<proteinExistence type="predicted"/>
<gene>
    <name evidence="1" type="ORF">AVDCRST_MAG68-560</name>
</gene>
<reference evidence="1" key="1">
    <citation type="submission" date="2020-02" db="EMBL/GenBank/DDBJ databases">
        <authorList>
            <person name="Meier V. D."/>
        </authorList>
    </citation>
    <scope>NUCLEOTIDE SEQUENCE</scope>
    <source>
        <strain evidence="1">AVDCRST_MAG68</strain>
    </source>
</reference>
<name>A0A6J4KAD4_9BACT</name>
<dbReference type="Pfam" id="PF10463">
    <property type="entry name" value="Peptidase_U49"/>
    <property type="match status" value="1"/>
</dbReference>
<sequence>MEDREAGEHVKTPVRLLSDNVLERFQNARAHTLARHLRNLTAGKLIPAIGWDDRRMLLKGPHADPETRQIVVQEVFLAYLWAVTYALLVIDQEAYRKPIIEGRFEGELDFTEPVLAEAWELFLWAMSLKRDFSEWPAYLPAPDRRRQIAGIDYTGLANGIFMDAAAYLLFHEYAHLVNDHWSVIGPIRARPEDEITEADCEILKQIENEADVDAREALLASDDPARLQLSRGCGIVIAHSASLLLVPSPSKLRQIQHPDVDSRLVNAIYSLTPDVVGPRDMLWTVASLACSLFLRAHGLRITQEPAETAEELLRRCMANLDLIKSSRALP</sequence>
<evidence type="ECO:0008006" key="2">
    <source>
        <dbReference type="Google" id="ProtNLM"/>
    </source>
</evidence>
<organism evidence="1">
    <name type="scientific">uncultured Gemmatimonadota bacterium</name>
    <dbReference type="NCBI Taxonomy" id="203437"/>
    <lineage>
        <taxon>Bacteria</taxon>
        <taxon>Pseudomonadati</taxon>
        <taxon>Gemmatimonadota</taxon>
        <taxon>environmental samples</taxon>
    </lineage>
</organism>